<sequence>MVRNNIDTGITSLPGKKSFSDQDYHRSHVDGRSYADVTREGRGREPTQVFYQRRTRGRGYSNWDREQVRSRQRRDRYEPRKEETRRRFYDGANRYDRAAKQNGGNDRYRHGGQQPNNVVNRNRNSSHFGRRLKRETLREVRAQLVQRLAGAPSSRPADGGDDAIQPATQSDPERTTAQHSQQTLDVPVRTPASVSIPAMAQSRLIVTAEIHPPPRGQRSPEILMTPTPSAVPGQVTTGTNMEQGGDWSPDIQHSSPPGFPSPGRSSPTLQTPREQRPARGPRQPPGGTTAVPEYPVSAPSRRDEPMRRPPTSDEDTDGEQQSGPFVPELSTSTPPRRDEPLMELTSDEEDQDGEQQPEPLVLPVTKDGRETVQSLLDFAVPKSFSDQDYHRSHVDGRSYADVTREGRGREPTQVFYQRRTRGRGYSNWDREQVRSRQRRDRYEPRKEETRRRFYDGANRYDRAAKQNGGNDRYRHGGQQPNNVVNRNRNSSHFGRRLKRETLREVRAQLVQRLAGAPSSRPADGGDDAIQPATQSDPERTTAQHSQQTLDVPVRTPASVSIPAMAQSRLIVTAEIHPPPRGQRSPEILMTPTPSAVPGQVTTGTNMEQGGDWSPDIQHSSPPGFPSPGRSSPTLQTPREQRPARGPRQPPGGTTAVPEYPVSAPSRRDEPMRRPPTSDEDTDGEQQSGPFVPELSTSTPPRRDEPLMELTSDEEDQDGEQQPEPLVLPVTKDGRETVQSLLDFAVPKDEIQNNIQILIQLPGSEWAQNFDIASAWASSHFGRRLKRETLREVRAQLVQRLAGAPSSRPADGGDDAIQPATQSDPERTTAQHSQQTLDVPVRTPASVSIPAMAQSRLIVTAEIHPPPRGQRSPEILMTPTPSAVPGQVTAGTNMEQGGDWSPDIQHSSPPGFPSPGRSSPTLQTPREQRPARGPRQPPGGTTAVPEYPVSAPSRRDEPMRRPPTSDEDTDGEQQSGPFVPELSTSTPPRRDEPLMELTSDEEDQDGEQQPEPLVLPVTKDGRETVQSLLDFAVPKVITYTADTKGAASSTRAPTAAWGTTAVPEYPVSAPSRRDEPMRRPPTSDEDTDGEQQSGPFVPELSTSTPPRRDEPLMELTSDEEDQDGEQQPEPLVLPVTKDGRETVQSLLDFAVPKRLYHTGSKTT</sequence>
<comment type="caution">
    <text evidence="1">The sequence shown here is derived from an EMBL/GenBank/DDBJ whole genome shotgun (WGS) entry which is preliminary data.</text>
</comment>
<proteinExistence type="predicted"/>
<accession>A0ACC2GRE6</accession>
<reference evidence="1" key="1">
    <citation type="submission" date="2021-05" db="EMBL/GenBank/DDBJ databases">
        <authorList>
            <person name="Pan Q."/>
            <person name="Jouanno E."/>
            <person name="Zahm M."/>
            <person name="Klopp C."/>
            <person name="Cabau C."/>
            <person name="Louis A."/>
            <person name="Berthelot C."/>
            <person name="Parey E."/>
            <person name="Roest Crollius H."/>
            <person name="Montfort J."/>
            <person name="Robinson-Rechavi M."/>
            <person name="Bouchez O."/>
            <person name="Lampietro C."/>
            <person name="Lopez Roques C."/>
            <person name="Donnadieu C."/>
            <person name="Postlethwait J."/>
            <person name="Bobe J."/>
            <person name="Dillon D."/>
            <person name="Chandos A."/>
            <person name="von Hippel F."/>
            <person name="Guiguen Y."/>
        </authorList>
    </citation>
    <scope>NUCLEOTIDE SEQUENCE</scope>
    <source>
        <strain evidence="1">YG-Jan2019</strain>
    </source>
</reference>
<organism evidence="1 2">
    <name type="scientific">Dallia pectoralis</name>
    <name type="common">Alaska blackfish</name>
    <dbReference type="NCBI Taxonomy" id="75939"/>
    <lineage>
        <taxon>Eukaryota</taxon>
        <taxon>Metazoa</taxon>
        <taxon>Chordata</taxon>
        <taxon>Craniata</taxon>
        <taxon>Vertebrata</taxon>
        <taxon>Euteleostomi</taxon>
        <taxon>Actinopterygii</taxon>
        <taxon>Neopterygii</taxon>
        <taxon>Teleostei</taxon>
        <taxon>Protacanthopterygii</taxon>
        <taxon>Esociformes</taxon>
        <taxon>Umbridae</taxon>
        <taxon>Dallia</taxon>
    </lineage>
</organism>
<protein>
    <submittedName>
        <fullName evidence="1">Uncharacterized protein</fullName>
    </submittedName>
</protein>
<evidence type="ECO:0000313" key="2">
    <source>
        <dbReference type="Proteomes" id="UP001157502"/>
    </source>
</evidence>
<gene>
    <name evidence="1" type="ORF">DPEC_G00126260</name>
</gene>
<dbReference type="EMBL" id="CM055737">
    <property type="protein sequence ID" value="KAJ8006241.1"/>
    <property type="molecule type" value="Genomic_DNA"/>
</dbReference>
<evidence type="ECO:0000313" key="1">
    <source>
        <dbReference type="EMBL" id="KAJ8006241.1"/>
    </source>
</evidence>
<keyword evidence="2" id="KW-1185">Reference proteome</keyword>
<dbReference type="Proteomes" id="UP001157502">
    <property type="component" value="Chromosome 10"/>
</dbReference>
<name>A0ACC2GRE6_DALPE</name>